<proteinExistence type="predicted"/>
<sequence length="226" mass="25267">MPIVEVETPLVPEDVWERLLESLRHGRNGLSLHIPLSICRKNLLIVSVLYEVYRLSDRSGEQAPSNPFDGKIQITWPYYTQIRCSLPEATSVITALPAEFAYEVILDCNKLNSIGYQDTFGIAVFGMPGRGTELDWGGGEQPIRLMTGLSVITSRSAVKSYIRHSMDSESPPLSASNKMEGAYTQTEDFVAFSAYGPLVCFKEGHHTHLWDYGKGECRPRPYTSCD</sequence>
<protein>
    <submittedName>
        <fullName evidence="1">Uncharacterized protein</fullName>
    </submittedName>
</protein>
<organism evidence="1 2">
    <name type="scientific">Ascobolus immersus RN42</name>
    <dbReference type="NCBI Taxonomy" id="1160509"/>
    <lineage>
        <taxon>Eukaryota</taxon>
        <taxon>Fungi</taxon>
        <taxon>Dikarya</taxon>
        <taxon>Ascomycota</taxon>
        <taxon>Pezizomycotina</taxon>
        <taxon>Pezizomycetes</taxon>
        <taxon>Pezizales</taxon>
        <taxon>Ascobolaceae</taxon>
        <taxon>Ascobolus</taxon>
    </lineage>
</organism>
<evidence type="ECO:0000313" key="1">
    <source>
        <dbReference type="EMBL" id="RPA80562.1"/>
    </source>
</evidence>
<evidence type="ECO:0000313" key="2">
    <source>
        <dbReference type="Proteomes" id="UP000275078"/>
    </source>
</evidence>
<dbReference type="AlphaFoldDB" id="A0A3N4I379"/>
<dbReference type="EMBL" id="ML119687">
    <property type="protein sequence ID" value="RPA80562.1"/>
    <property type="molecule type" value="Genomic_DNA"/>
</dbReference>
<gene>
    <name evidence="1" type="ORF">BJ508DRAFT_327274</name>
</gene>
<dbReference type="Proteomes" id="UP000275078">
    <property type="component" value="Unassembled WGS sequence"/>
</dbReference>
<name>A0A3N4I379_ASCIM</name>
<accession>A0A3N4I379</accession>
<reference evidence="1 2" key="1">
    <citation type="journal article" date="2018" name="Nat. Ecol. Evol.">
        <title>Pezizomycetes genomes reveal the molecular basis of ectomycorrhizal truffle lifestyle.</title>
        <authorList>
            <person name="Murat C."/>
            <person name="Payen T."/>
            <person name="Noel B."/>
            <person name="Kuo A."/>
            <person name="Morin E."/>
            <person name="Chen J."/>
            <person name="Kohler A."/>
            <person name="Krizsan K."/>
            <person name="Balestrini R."/>
            <person name="Da Silva C."/>
            <person name="Montanini B."/>
            <person name="Hainaut M."/>
            <person name="Levati E."/>
            <person name="Barry K.W."/>
            <person name="Belfiori B."/>
            <person name="Cichocki N."/>
            <person name="Clum A."/>
            <person name="Dockter R.B."/>
            <person name="Fauchery L."/>
            <person name="Guy J."/>
            <person name="Iotti M."/>
            <person name="Le Tacon F."/>
            <person name="Lindquist E.A."/>
            <person name="Lipzen A."/>
            <person name="Malagnac F."/>
            <person name="Mello A."/>
            <person name="Molinier V."/>
            <person name="Miyauchi S."/>
            <person name="Poulain J."/>
            <person name="Riccioni C."/>
            <person name="Rubini A."/>
            <person name="Sitrit Y."/>
            <person name="Splivallo R."/>
            <person name="Traeger S."/>
            <person name="Wang M."/>
            <person name="Zifcakova L."/>
            <person name="Wipf D."/>
            <person name="Zambonelli A."/>
            <person name="Paolocci F."/>
            <person name="Nowrousian M."/>
            <person name="Ottonello S."/>
            <person name="Baldrian P."/>
            <person name="Spatafora J.W."/>
            <person name="Henrissat B."/>
            <person name="Nagy L.G."/>
            <person name="Aury J.M."/>
            <person name="Wincker P."/>
            <person name="Grigoriev I.V."/>
            <person name="Bonfante P."/>
            <person name="Martin F.M."/>
        </authorList>
    </citation>
    <scope>NUCLEOTIDE SEQUENCE [LARGE SCALE GENOMIC DNA]</scope>
    <source>
        <strain evidence="1 2">RN42</strain>
    </source>
</reference>
<keyword evidence="2" id="KW-1185">Reference proteome</keyword>